<feature type="region of interest" description="Disordered" evidence="11">
    <location>
        <begin position="317"/>
        <end position="402"/>
    </location>
</feature>
<dbReference type="GO" id="GO:0008270">
    <property type="term" value="F:zinc ion binding"/>
    <property type="evidence" value="ECO:0007669"/>
    <property type="project" value="UniProtKB-KW"/>
</dbReference>
<feature type="domain" description="SP-RING-type" evidence="12">
    <location>
        <begin position="235"/>
        <end position="319"/>
    </location>
</feature>
<sequence length="402" mass="45538">MPVRVGRPSLNHRRRKVERPPHAPAVLPIHDTCASELRAFHAKYPPANLPRLLKEAIEALRDVSKDFALNRKEIIYEQGLERDEADEAQVAELGKVVEKNIRKLVDLDAEVQMKKSVLQEISNAGRDGGDGVQPVEEYIRRTAKARRAYMRKDLKERYATVADYIDYRTVVHAVSDPTAPVPQRKDWFKKPLFKCDATAEITDEEPPSDSEEDGDATAGPATRRRDVEMSDAEDSDDEIEETSATRNLKCPLTMRRFEEPVKAGCQHSFEREALATMLKEYKRQKKAPVCPMPGCGKEIKISELREDVVMKSLVEAEIRKEQMRKEREMSSDDEDEEEAPARSKGKGKAVASRQSMRAEEELPYGGGGGGESDDEDMEDGDEEEDGEEEDEEEEEEDDEDDE</sequence>
<evidence type="ECO:0000256" key="10">
    <source>
        <dbReference type="PROSITE-ProRule" id="PRU00452"/>
    </source>
</evidence>
<reference evidence="13" key="1">
    <citation type="submission" date="2023-01" db="EMBL/GenBank/DDBJ databases">
        <title>The chitinases involved in constricting ring structure development in the nematode-trapping fungus Drechslerella dactyloides.</title>
        <authorList>
            <person name="Wang R."/>
            <person name="Zhang L."/>
            <person name="Tang P."/>
            <person name="Li S."/>
            <person name="Liang L."/>
        </authorList>
    </citation>
    <scope>NUCLEOTIDE SEQUENCE</scope>
    <source>
        <strain evidence="13">YMF1.00031</strain>
    </source>
</reference>
<gene>
    <name evidence="13" type="ORF">Dda_3836</name>
</gene>
<dbReference type="GO" id="GO:0016925">
    <property type="term" value="P:protein sumoylation"/>
    <property type="evidence" value="ECO:0007669"/>
    <property type="project" value="TreeGrafter"/>
</dbReference>
<dbReference type="GO" id="GO:0030915">
    <property type="term" value="C:Smc5-Smc6 complex"/>
    <property type="evidence" value="ECO:0007669"/>
    <property type="project" value="InterPro"/>
</dbReference>
<feature type="compositionally biased region" description="Basic and acidic residues" evidence="11">
    <location>
        <begin position="317"/>
        <end position="330"/>
    </location>
</feature>
<comment type="subcellular location">
    <subcellularLocation>
        <location evidence="1">Nucleus</location>
    </subcellularLocation>
</comment>
<feature type="region of interest" description="Disordered" evidence="11">
    <location>
        <begin position="199"/>
        <end position="246"/>
    </location>
</feature>
<dbReference type="AlphaFoldDB" id="A0AAD6J064"/>
<keyword evidence="4" id="KW-0808">Transferase</keyword>
<evidence type="ECO:0000256" key="5">
    <source>
        <dbReference type="ARBA" id="ARBA00022723"/>
    </source>
</evidence>
<feature type="region of interest" description="Disordered" evidence="11">
    <location>
        <begin position="1"/>
        <end position="23"/>
    </location>
</feature>
<organism evidence="13 14">
    <name type="scientific">Drechslerella dactyloides</name>
    <name type="common">Nematode-trapping fungus</name>
    <name type="synonym">Arthrobotrys dactyloides</name>
    <dbReference type="NCBI Taxonomy" id="74499"/>
    <lineage>
        <taxon>Eukaryota</taxon>
        <taxon>Fungi</taxon>
        <taxon>Dikarya</taxon>
        <taxon>Ascomycota</taxon>
        <taxon>Pezizomycotina</taxon>
        <taxon>Orbiliomycetes</taxon>
        <taxon>Orbiliales</taxon>
        <taxon>Orbiliaceae</taxon>
        <taxon>Drechslerella</taxon>
    </lineage>
</organism>
<dbReference type="Gene3D" id="3.30.40.10">
    <property type="entry name" value="Zinc/RING finger domain, C3HC4 (zinc finger)"/>
    <property type="match status" value="1"/>
</dbReference>
<keyword evidence="9" id="KW-0539">Nucleus</keyword>
<comment type="similarity">
    <text evidence="3">Belongs to the NSE2 family.</text>
</comment>
<dbReference type="GO" id="GO:0061665">
    <property type="term" value="F:SUMO ligase activity"/>
    <property type="evidence" value="ECO:0007669"/>
    <property type="project" value="TreeGrafter"/>
</dbReference>
<keyword evidence="6 10" id="KW-0863">Zinc-finger</keyword>
<dbReference type="InterPro" id="IPR004181">
    <property type="entry name" value="Znf_MIZ"/>
</dbReference>
<keyword evidence="5" id="KW-0479">Metal-binding</keyword>
<evidence type="ECO:0000259" key="12">
    <source>
        <dbReference type="PROSITE" id="PS51044"/>
    </source>
</evidence>
<dbReference type="GO" id="GO:0005634">
    <property type="term" value="C:nucleus"/>
    <property type="evidence" value="ECO:0007669"/>
    <property type="project" value="UniProtKB-SubCell"/>
</dbReference>
<evidence type="ECO:0000256" key="4">
    <source>
        <dbReference type="ARBA" id="ARBA00022679"/>
    </source>
</evidence>
<keyword evidence="14" id="KW-1185">Reference proteome</keyword>
<protein>
    <recommendedName>
        <fullName evidence="12">SP-RING-type domain-containing protein</fullName>
    </recommendedName>
</protein>
<feature type="compositionally biased region" description="Acidic residues" evidence="11">
    <location>
        <begin position="201"/>
        <end position="215"/>
    </location>
</feature>
<proteinExistence type="inferred from homology"/>
<evidence type="ECO:0000256" key="2">
    <source>
        <dbReference type="ARBA" id="ARBA00004718"/>
    </source>
</evidence>
<evidence type="ECO:0000256" key="7">
    <source>
        <dbReference type="ARBA" id="ARBA00022786"/>
    </source>
</evidence>
<dbReference type="InterPro" id="IPR013083">
    <property type="entry name" value="Znf_RING/FYVE/PHD"/>
</dbReference>
<dbReference type="Pfam" id="PF11789">
    <property type="entry name" value="zf-Nse"/>
    <property type="match status" value="1"/>
</dbReference>
<evidence type="ECO:0000313" key="14">
    <source>
        <dbReference type="Proteomes" id="UP001221413"/>
    </source>
</evidence>
<dbReference type="PANTHER" id="PTHR21330">
    <property type="entry name" value="E3 SUMO-PROTEIN LIGASE NSE2"/>
    <property type="match status" value="1"/>
</dbReference>
<keyword evidence="8" id="KW-0862">Zinc</keyword>
<keyword evidence="7" id="KW-0833">Ubl conjugation pathway</keyword>
<name>A0AAD6J064_DREDA</name>
<evidence type="ECO:0000256" key="1">
    <source>
        <dbReference type="ARBA" id="ARBA00004123"/>
    </source>
</evidence>
<dbReference type="SUPFAM" id="SSF57850">
    <property type="entry name" value="RING/U-box"/>
    <property type="match status" value="1"/>
</dbReference>
<dbReference type="PANTHER" id="PTHR21330:SF1">
    <property type="entry name" value="E3 SUMO-PROTEIN LIGASE NSE2"/>
    <property type="match status" value="1"/>
</dbReference>
<dbReference type="CDD" id="cd16651">
    <property type="entry name" value="SPL-RING_NSE2"/>
    <property type="match status" value="1"/>
</dbReference>
<feature type="compositionally biased region" description="Acidic residues" evidence="11">
    <location>
        <begin position="229"/>
        <end position="241"/>
    </location>
</feature>
<dbReference type="PROSITE" id="PS51044">
    <property type="entry name" value="ZF_SP_RING"/>
    <property type="match status" value="1"/>
</dbReference>
<dbReference type="Proteomes" id="UP001221413">
    <property type="component" value="Unassembled WGS sequence"/>
</dbReference>
<feature type="compositionally biased region" description="Acidic residues" evidence="11">
    <location>
        <begin position="371"/>
        <end position="402"/>
    </location>
</feature>
<accession>A0AAD6J064</accession>
<evidence type="ECO:0000256" key="3">
    <source>
        <dbReference type="ARBA" id="ARBA00008212"/>
    </source>
</evidence>
<evidence type="ECO:0000256" key="8">
    <source>
        <dbReference type="ARBA" id="ARBA00022833"/>
    </source>
</evidence>
<dbReference type="InterPro" id="IPR026846">
    <property type="entry name" value="Nse2(Mms21)"/>
</dbReference>
<evidence type="ECO:0000256" key="11">
    <source>
        <dbReference type="SAM" id="MobiDB-lite"/>
    </source>
</evidence>
<comment type="caution">
    <text evidence="13">The sequence shown here is derived from an EMBL/GenBank/DDBJ whole genome shotgun (WGS) entry which is preliminary data.</text>
</comment>
<evidence type="ECO:0000256" key="6">
    <source>
        <dbReference type="ARBA" id="ARBA00022771"/>
    </source>
</evidence>
<dbReference type="GO" id="GO:0000724">
    <property type="term" value="P:double-strand break repair via homologous recombination"/>
    <property type="evidence" value="ECO:0007669"/>
    <property type="project" value="InterPro"/>
</dbReference>
<comment type="pathway">
    <text evidence="2">Protein modification; protein sumoylation.</text>
</comment>
<dbReference type="EMBL" id="JAQGDS010000004">
    <property type="protein sequence ID" value="KAJ6261169.1"/>
    <property type="molecule type" value="Genomic_DNA"/>
</dbReference>
<evidence type="ECO:0000256" key="9">
    <source>
        <dbReference type="ARBA" id="ARBA00023242"/>
    </source>
</evidence>
<evidence type="ECO:0000313" key="13">
    <source>
        <dbReference type="EMBL" id="KAJ6261169.1"/>
    </source>
</evidence>